<comment type="caution">
    <text evidence="2">The sequence shown here is derived from an EMBL/GenBank/DDBJ whole genome shotgun (WGS) entry which is preliminary data.</text>
</comment>
<proteinExistence type="predicted"/>
<dbReference type="Gene3D" id="1.10.10.10">
    <property type="entry name" value="Winged helix-like DNA-binding domain superfamily/Winged helix DNA-binding domain"/>
    <property type="match status" value="1"/>
</dbReference>
<dbReference type="Proteomes" id="UP000647017">
    <property type="component" value="Unassembled WGS sequence"/>
</dbReference>
<keyword evidence="3" id="KW-1185">Reference proteome</keyword>
<accession>A0ABQ4I422</accession>
<reference evidence="2 3" key="1">
    <citation type="submission" date="2021-01" db="EMBL/GenBank/DDBJ databases">
        <title>Whole genome shotgun sequence of Verrucosispora andamanensis NBRC 109075.</title>
        <authorList>
            <person name="Komaki H."/>
            <person name="Tamura T."/>
        </authorList>
    </citation>
    <scope>NUCLEOTIDE SEQUENCE [LARGE SCALE GENOMIC DNA]</scope>
    <source>
        <strain evidence="2 3">NBRC 109075</strain>
    </source>
</reference>
<feature type="domain" description="HTH hxlR-type" evidence="1">
    <location>
        <begin position="5"/>
        <end position="89"/>
    </location>
</feature>
<sequence length="95" mass="10540">MAKRKLSVAVLTALHEGPLRYSKLHHAVSQASPDVVHARTLTDTLAYLRAHDLVEHHQGDDGADYRLTHGGVELVDLLGEIDRWSREHRASGGRT</sequence>
<evidence type="ECO:0000259" key="1">
    <source>
        <dbReference type="Pfam" id="PF01638"/>
    </source>
</evidence>
<dbReference type="Pfam" id="PF01638">
    <property type="entry name" value="HxlR"/>
    <property type="match status" value="1"/>
</dbReference>
<name>A0ABQ4I422_9ACTN</name>
<gene>
    <name evidence="2" type="ORF">Van01_58290</name>
</gene>
<protein>
    <recommendedName>
        <fullName evidence="1">HTH hxlR-type domain-containing protein</fullName>
    </recommendedName>
</protein>
<dbReference type="RefSeq" id="WP_239099373.1">
    <property type="nucleotide sequence ID" value="NZ_BOOZ01000057.1"/>
</dbReference>
<dbReference type="InterPro" id="IPR002577">
    <property type="entry name" value="HTH_HxlR"/>
</dbReference>
<dbReference type="InterPro" id="IPR036390">
    <property type="entry name" value="WH_DNA-bd_sf"/>
</dbReference>
<dbReference type="SUPFAM" id="SSF46785">
    <property type="entry name" value="Winged helix' DNA-binding domain"/>
    <property type="match status" value="1"/>
</dbReference>
<dbReference type="InterPro" id="IPR036388">
    <property type="entry name" value="WH-like_DNA-bd_sf"/>
</dbReference>
<organism evidence="2 3">
    <name type="scientific">Micromonospora andamanensis</name>
    <dbReference type="NCBI Taxonomy" id="1287068"/>
    <lineage>
        <taxon>Bacteria</taxon>
        <taxon>Bacillati</taxon>
        <taxon>Actinomycetota</taxon>
        <taxon>Actinomycetes</taxon>
        <taxon>Micromonosporales</taxon>
        <taxon>Micromonosporaceae</taxon>
        <taxon>Micromonospora</taxon>
    </lineage>
</organism>
<evidence type="ECO:0000313" key="3">
    <source>
        <dbReference type="Proteomes" id="UP000647017"/>
    </source>
</evidence>
<evidence type="ECO:0000313" key="2">
    <source>
        <dbReference type="EMBL" id="GIJ12615.1"/>
    </source>
</evidence>
<dbReference type="EMBL" id="BOOZ01000057">
    <property type="protein sequence ID" value="GIJ12615.1"/>
    <property type="molecule type" value="Genomic_DNA"/>
</dbReference>